<keyword evidence="1" id="KW-0472">Membrane</keyword>
<dbReference type="EMBL" id="AZDK01000021">
    <property type="protein sequence ID" value="KRK59007.1"/>
    <property type="molecule type" value="Genomic_DNA"/>
</dbReference>
<dbReference type="EMBL" id="ACLL01000024">
    <property type="protein sequence ID" value="EEW53749.1"/>
    <property type="molecule type" value="Genomic_DNA"/>
</dbReference>
<dbReference type="STRING" id="525309.HMPREF0494_1047"/>
<evidence type="ECO:0000256" key="1">
    <source>
        <dbReference type="SAM" id="Phobius"/>
    </source>
</evidence>
<comment type="caution">
    <text evidence="2">The sequence shown here is derived from an EMBL/GenBank/DDBJ whole genome shotgun (WGS) entry which is preliminary data.</text>
</comment>
<dbReference type="Proteomes" id="UP000051883">
    <property type="component" value="Unassembled WGS sequence"/>
</dbReference>
<organism evidence="2 4">
    <name type="scientific">Limosilactobacillus antri DSM 16041</name>
    <dbReference type="NCBI Taxonomy" id="525309"/>
    <lineage>
        <taxon>Bacteria</taxon>
        <taxon>Bacillati</taxon>
        <taxon>Bacillota</taxon>
        <taxon>Bacilli</taxon>
        <taxon>Lactobacillales</taxon>
        <taxon>Lactobacillaceae</taxon>
        <taxon>Limosilactobacillus</taxon>
    </lineage>
</organism>
<name>C8P6V3_9LACO</name>
<dbReference type="AlphaFoldDB" id="C8P6V3"/>
<evidence type="ECO:0000313" key="5">
    <source>
        <dbReference type="Proteomes" id="UP000051883"/>
    </source>
</evidence>
<evidence type="ECO:0000313" key="2">
    <source>
        <dbReference type="EMBL" id="EEW53749.1"/>
    </source>
</evidence>
<reference evidence="2 4" key="1">
    <citation type="submission" date="2009-09" db="EMBL/GenBank/DDBJ databases">
        <authorList>
            <person name="Qin X."/>
            <person name="Bachman B."/>
            <person name="Battles P."/>
            <person name="Bell A."/>
            <person name="Bess C."/>
            <person name="Bickham C."/>
            <person name="Chaboub L."/>
            <person name="Chen D."/>
            <person name="Coyle M."/>
            <person name="Deiros D.R."/>
            <person name="Dinh H."/>
            <person name="Forbes L."/>
            <person name="Fowler G."/>
            <person name="Francisco L."/>
            <person name="Fu Q."/>
            <person name="Gubbala S."/>
            <person name="Hale W."/>
            <person name="Han Y."/>
            <person name="Hemphill L."/>
            <person name="Highlander S.K."/>
            <person name="Hirani K."/>
            <person name="Hogues M."/>
            <person name="Jackson L."/>
            <person name="Jakkamsetti A."/>
            <person name="Javaid M."/>
            <person name="Jiang H."/>
            <person name="Korchina V."/>
            <person name="Kovar C."/>
            <person name="Lara F."/>
            <person name="Lee S."/>
            <person name="Mata R."/>
            <person name="Mathew T."/>
            <person name="Moen C."/>
            <person name="Morales K."/>
            <person name="Munidasa M."/>
            <person name="Nazareth L."/>
            <person name="Ngo R."/>
            <person name="Nguyen L."/>
            <person name="Okwuonu G."/>
            <person name="Ongeri F."/>
            <person name="Patil S."/>
            <person name="Petrosino J."/>
            <person name="Pham C."/>
            <person name="Pham P."/>
            <person name="Pu L.-L."/>
            <person name="Puazo M."/>
            <person name="Raj R."/>
            <person name="Reid J."/>
            <person name="Rouhana J."/>
            <person name="Saada N."/>
            <person name="Shang Y."/>
            <person name="Simmons D."/>
            <person name="Thornton R."/>
            <person name="Warren J."/>
            <person name="Weissenberger G."/>
            <person name="Zhang J."/>
            <person name="Zhang L."/>
            <person name="Zhou C."/>
            <person name="Zhu D."/>
            <person name="Muzny D."/>
            <person name="Worley K."/>
            <person name="Gibbs R."/>
        </authorList>
    </citation>
    <scope>NUCLEOTIDE SEQUENCE [LARGE SCALE GENOMIC DNA]</scope>
    <source>
        <strain evidence="2 4">DSM 16041</strain>
    </source>
</reference>
<reference evidence="3 5" key="2">
    <citation type="journal article" date="2015" name="Genome Announc.">
        <title>Expanding the biotechnology potential of lactobacilli through comparative genomics of 213 strains and associated genera.</title>
        <authorList>
            <person name="Sun Z."/>
            <person name="Harris H.M."/>
            <person name="McCann A."/>
            <person name="Guo C."/>
            <person name="Argimon S."/>
            <person name="Zhang W."/>
            <person name="Yang X."/>
            <person name="Jeffery I.B."/>
            <person name="Cooney J.C."/>
            <person name="Kagawa T.F."/>
            <person name="Liu W."/>
            <person name="Song Y."/>
            <person name="Salvetti E."/>
            <person name="Wrobel A."/>
            <person name="Rasinkangas P."/>
            <person name="Parkhill J."/>
            <person name="Rea M.C."/>
            <person name="O'Sullivan O."/>
            <person name="Ritari J."/>
            <person name="Douillard F.P."/>
            <person name="Paul Ross R."/>
            <person name="Yang R."/>
            <person name="Briner A.E."/>
            <person name="Felis G.E."/>
            <person name="de Vos W.M."/>
            <person name="Barrangou R."/>
            <person name="Klaenhammer T.R."/>
            <person name="Caufield P.W."/>
            <person name="Cui Y."/>
            <person name="Zhang H."/>
            <person name="O'Toole P.W."/>
        </authorList>
    </citation>
    <scope>NUCLEOTIDE SEQUENCE [LARGE SCALE GENOMIC DNA]</scope>
    <source>
        <strain evidence="3 5">DSM 16041</strain>
    </source>
</reference>
<keyword evidence="1" id="KW-1133">Transmembrane helix</keyword>
<dbReference type="PATRIC" id="fig|525309.8.peg.900"/>
<feature type="transmembrane region" description="Helical" evidence="1">
    <location>
        <begin position="12"/>
        <end position="34"/>
    </location>
</feature>
<dbReference type="eggNOG" id="COG3152">
    <property type="taxonomic scope" value="Bacteria"/>
</dbReference>
<dbReference type="RefSeq" id="WP_007124329.1">
    <property type="nucleotide sequence ID" value="NZ_AZDK01000021.1"/>
</dbReference>
<gene>
    <name evidence="3" type="ORF">FC31_GL000890</name>
    <name evidence="2" type="ORF">HMPREF0494_1047</name>
</gene>
<dbReference type="HOGENOM" id="CLU_1287453_0_0_9"/>
<evidence type="ECO:0000313" key="4">
    <source>
        <dbReference type="Proteomes" id="UP000003675"/>
    </source>
</evidence>
<dbReference type="OrthoDB" id="2298539at2"/>
<keyword evidence="1" id="KW-0812">Transmembrane</keyword>
<sequence length="214" mass="24235">MKKVWYKRPSYWIWICSVLAIFLVIINVATFYVVHRAYHPSTRTATIENSDNTGRSDKNTITVNHKGYRYTSKKEFTINQNDQSWSYADLKFNKVTIYKLDKEHSVIGYDDQKANCLVVVNMTVKANKDIEIFPDQGTISTNNGLQGKAAFTGDFGDSIDSGVTKTGDVIIPLDGVKNISDLKKLRYKFDGSAKDDNDESDDAFKTVDVQIHLN</sequence>
<evidence type="ECO:0008006" key="6">
    <source>
        <dbReference type="Google" id="ProtNLM"/>
    </source>
</evidence>
<evidence type="ECO:0000313" key="3">
    <source>
        <dbReference type="EMBL" id="KRK59007.1"/>
    </source>
</evidence>
<proteinExistence type="predicted"/>
<protein>
    <recommendedName>
        <fullName evidence="6">DUF4352 domain-containing protein</fullName>
    </recommendedName>
</protein>
<accession>C8P6V3</accession>
<dbReference type="Proteomes" id="UP000003675">
    <property type="component" value="Unassembled WGS sequence"/>
</dbReference>
<keyword evidence="5" id="KW-1185">Reference proteome</keyword>